<sequence>MRSFININALAMAAVALTVLCMAPSKVNADIITYAADECAETGLPDFEFPCDGGCYSFANRRSFRIDEPGNHCVTIFEDVMCKNSVTAFGNPPAADGICIEVSTGTPQLSFTCVAKTNCNN</sequence>
<protein>
    <submittedName>
        <fullName evidence="2">Uncharacterized protein</fullName>
    </submittedName>
</protein>
<gene>
    <name evidence="2" type="ORF">MSAN_02430700</name>
</gene>
<evidence type="ECO:0000313" key="3">
    <source>
        <dbReference type="Proteomes" id="UP000623467"/>
    </source>
</evidence>
<feature type="signal peptide" evidence="1">
    <location>
        <begin position="1"/>
        <end position="29"/>
    </location>
</feature>
<keyword evidence="1" id="KW-0732">Signal</keyword>
<organism evidence="2 3">
    <name type="scientific">Mycena sanguinolenta</name>
    <dbReference type="NCBI Taxonomy" id="230812"/>
    <lineage>
        <taxon>Eukaryota</taxon>
        <taxon>Fungi</taxon>
        <taxon>Dikarya</taxon>
        <taxon>Basidiomycota</taxon>
        <taxon>Agaricomycotina</taxon>
        <taxon>Agaricomycetes</taxon>
        <taxon>Agaricomycetidae</taxon>
        <taxon>Agaricales</taxon>
        <taxon>Marasmiineae</taxon>
        <taxon>Mycenaceae</taxon>
        <taxon>Mycena</taxon>
    </lineage>
</organism>
<keyword evidence="3" id="KW-1185">Reference proteome</keyword>
<dbReference type="AlphaFoldDB" id="A0A8H6X2Q8"/>
<feature type="chain" id="PRO_5034047469" evidence="1">
    <location>
        <begin position="30"/>
        <end position="121"/>
    </location>
</feature>
<name>A0A8H6X2Q8_9AGAR</name>
<dbReference type="OrthoDB" id="2865172at2759"/>
<evidence type="ECO:0000256" key="1">
    <source>
        <dbReference type="SAM" id="SignalP"/>
    </source>
</evidence>
<evidence type="ECO:0000313" key="2">
    <source>
        <dbReference type="EMBL" id="KAF7333233.1"/>
    </source>
</evidence>
<dbReference type="Proteomes" id="UP000623467">
    <property type="component" value="Unassembled WGS sequence"/>
</dbReference>
<comment type="caution">
    <text evidence="2">The sequence shown here is derived from an EMBL/GenBank/DDBJ whole genome shotgun (WGS) entry which is preliminary data.</text>
</comment>
<dbReference type="EMBL" id="JACAZH010000058">
    <property type="protein sequence ID" value="KAF7333233.1"/>
    <property type="molecule type" value="Genomic_DNA"/>
</dbReference>
<accession>A0A8H6X2Q8</accession>
<proteinExistence type="predicted"/>
<reference evidence="2" key="1">
    <citation type="submission" date="2020-05" db="EMBL/GenBank/DDBJ databases">
        <title>Mycena genomes resolve the evolution of fungal bioluminescence.</title>
        <authorList>
            <person name="Tsai I.J."/>
        </authorList>
    </citation>
    <scope>NUCLEOTIDE SEQUENCE</scope>
    <source>
        <strain evidence="2">160909Yilan</strain>
    </source>
</reference>